<dbReference type="RefSeq" id="WP_167090280.1">
    <property type="nucleotide sequence ID" value="NZ_WHJG01000031.1"/>
</dbReference>
<dbReference type="Pfam" id="PF05990">
    <property type="entry name" value="DUF900"/>
    <property type="match status" value="1"/>
</dbReference>
<dbReference type="PROSITE" id="PS51257">
    <property type="entry name" value="PROKAR_LIPOPROTEIN"/>
    <property type="match status" value="1"/>
</dbReference>
<comment type="caution">
    <text evidence="1">The sequence shown here is derived from an EMBL/GenBank/DDBJ whole genome shotgun (WGS) entry which is preliminary data.</text>
</comment>
<evidence type="ECO:0000313" key="2">
    <source>
        <dbReference type="Proteomes" id="UP000621455"/>
    </source>
</evidence>
<name>A0ABX0NAL7_9BURK</name>
<dbReference type="GO" id="GO:0016787">
    <property type="term" value="F:hydrolase activity"/>
    <property type="evidence" value="ECO:0007669"/>
    <property type="project" value="UniProtKB-KW"/>
</dbReference>
<proteinExistence type="predicted"/>
<gene>
    <name evidence="1" type="ORF">F2P44_24170</name>
</gene>
<dbReference type="Proteomes" id="UP000621455">
    <property type="component" value="Unassembled WGS sequence"/>
</dbReference>
<sequence length="372" mass="41292">MELARYTKGRAVARLASLVAAAVLGGCAGTHLIPPGDYADAPESSALRVVFDQDGNIYPRTTDLIDWVDYRQPFWEPLLGNGFQLTALEGKGVKLYAPLEMSVTNDIITRLNKRLESKKMLIVLVHGFNNDFSFAAANFGLMNARIDPAVREQAALLEVFWDGLDPRRDGLWEMTAVSFWRKALTYSNRAGIHGLRTILNGVDKDVDVRFVTHSRGIGVVLSALADPVFDRHIYGTQAAPLHNPHIRSIKIAAFAPAIGNGHLDCDLNEQLTRHPVELFAGINRSDFATSKLGLFPAEMYGASNLGSDVDYVRRQIKMDRKNFRLRAFEFTHGAKHGLSHYFANDDLTTCMFGLVDLRKRVANSCSPEVFAN</sequence>
<dbReference type="InterPro" id="IPR010297">
    <property type="entry name" value="DUF900_hydrolase"/>
</dbReference>
<organism evidence="1 2">
    <name type="scientific">Massilia frigida</name>
    <dbReference type="NCBI Taxonomy" id="2609281"/>
    <lineage>
        <taxon>Bacteria</taxon>
        <taxon>Pseudomonadati</taxon>
        <taxon>Pseudomonadota</taxon>
        <taxon>Betaproteobacteria</taxon>
        <taxon>Burkholderiales</taxon>
        <taxon>Oxalobacteraceae</taxon>
        <taxon>Telluria group</taxon>
        <taxon>Massilia</taxon>
    </lineage>
</organism>
<dbReference type="EMBL" id="WHJG01000031">
    <property type="protein sequence ID" value="NHZ82353.1"/>
    <property type="molecule type" value="Genomic_DNA"/>
</dbReference>
<accession>A0ABX0NAL7</accession>
<evidence type="ECO:0000313" key="1">
    <source>
        <dbReference type="EMBL" id="NHZ82353.1"/>
    </source>
</evidence>
<keyword evidence="2" id="KW-1185">Reference proteome</keyword>
<keyword evidence="1" id="KW-0378">Hydrolase</keyword>
<protein>
    <submittedName>
        <fullName evidence="1">Alpha/beta hydrolase</fullName>
    </submittedName>
</protein>
<reference evidence="1 2" key="1">
    <citation type="submission" date="2019-10" db="EMBL/GenBank/DDBJ databases">
        <title>Taxonomy of Antarctic Massilia spp.: description of Massilia rubra sp. nov., Massilia aquatica sp. nov., Massilia mucilaginosa sp. nov., Massilia frigida sp. nov. isolated from streams, lakes and regoliths.</title>
        <authorList>
            <person name="Holochova P."/>
            <person name="Sedlacek I."/>
            <person name="Kralova S."/>
            <person name="Maslanova I."/>
            <person name="Busse H.-J."/>
            <person name="Stankova E."/>
            <person name="Vrbovska V."/>
            <person name="Kovarovic V."/>
            <person name="Bartak M."/>
            <person name="Svec P."/>
            <person name="Pantucek R."/>
        </authorList>
    </citation>
    <scope>NUCLEOTIDE SEQUENCE [LARGE SCALE GENOMIC DNA]</scope>
    <source>
        <strain evidence="1 2">CCM 8695</strain>
    </source>
</reference>